<dbReference type="PROSITE" id="PS51278">
    <property type="entry name" value="GATASE_TYPE_2"/>
    <property type="match status" value="1"/>
</dbReference>
<dbReference type="EC" id="6.3.5.4" evidence="3"/>
<comment type="catalytic activity">
    <reaction evidence="7">
        <text>L-aspartate + L-glutamine + ATP + H2O = L-asparagine + L-glutamate + AMP + diphosphate + H(+)</text>
        <dbReference type="Rhea" id="RHEA:12228"/>
        <dbReference type="ChEBI" id="CHEBI:15377"/>
        <dbReference type="ChEBI" id="CHEBI:15378"/>
        <dbReference type="ChEBI" id="CHEBI:29985"/>
        <dbReference type="ChEBI" id="CHEBI:29991"/>
        <dbReference type="ChEBI" id="CHEBI:30616"/>
        <dbReference type="ChEBI" id="CHEBI:33019"/>
        <dbReference type="ChEBI" id="CHEBI:58048"/>
        <dbReference type="ChEBI" id="CHEBI:58359"/>
        <dbReference type="ChEBI" id="CHEBI:456215"/>
        <dbReference type="EC" id="6.3.5.4"/>
    </reaction>
</comment>
<dbReference type="PANTHER" id="PTHR43284:SF1">
    <property type="entry name" value="ASPARAGINE SYNTHETASE"/>
    <property type="match status" value="1"/>
</dbReference>
<comment type="similarity">
    <text evidence="2">Belongs to the asparagine synthetase family.</text>
</comment>
<dbReference type="Gene3D" id="3.60.20.10">
    <property type="entry name" value="Glutamine Phosphoribosylpyrophosphate, subunit 1, domain 1"/>
    <property type="match status" value="1"/>
</dbReference>
<dbReference type="Pfam" id="PF13537">
    <property type="entry name" value="GATase_7"/>
    <property type="match status" value="1"/>
</dbReference>
<dbReference type="Gene3D" id="3.40.50.620">
    <property type="entry name" value="HUPs"/>
    <property type="match status" value="2"/>
</dbReference>
<keyword evidence="10" id="KW-1185">Reference proteome</keyword>
<comment type="caution">
    <text evidence="9">The sequence shown here is derived from an EMBL/GenBank/DDBJ whole genome shotgun (WGS) entry which is preliminary data.</text>
</comment>
<organism evidence="9 10">
    <name type="scientific">Butyricimonas hominis</name>
    <dbReference type="NCBI Taxonomy" id="2763032"/>
    <lineage>
        <taxon>Bacteria</taxon>
        <taxon>Pseudomonadati</taxon>
        <taxon>Bacteroidota</taxon>
        <taxon>Bacteroidia</taxon>
        <taxon>Bacteroidales</taxon>
        <taxon>Odoribacteraceae</taxon>
        <taxon>Butyricimonas</taxon>
    </lineage>
</organism>
<evidence type="ECO:0000259" key="8">
    <source>
        <dbReference type="PROSITE" id="PS51278"/>
    </source>
</evidence>
<feature type="domain" description="Glutamine amidotransferase type-2" evidence="8">
    <location>
        <begin position="2"/>
        <end position="211"/>
    </location>
</feature>
<protein>
    <recommendedName>
        <fullName evidence="3">asparagine synthase (glutamine-hydrolyzing)</fullName>
        <ecNumber evidence="3">6.3.5.4</ecNumber>
    </recommendedName>
</protein>
<evidence type="ECO:0000256" key="3">
    <source>
        <dbReference type="ARBA" id="ARBA00012737"/>
    </source>
</evidence>
<dbReference type="RefSeq" id="WP_186974759.1">
    <property type="nucleotide sequence ID" value="NZ_JACOOH010000001.1"/>
</dbReference>
<evidence type="ECO:0000313" key="9">
    <source>
        <dbReference type="EMBL" id="MBC5619886.1"/>
    </source>
</evidence>
<evidence type="ECO:0000256" key="7">
    <source>
        <dbReference type="ARBA" id="ARBA00048741"/>
    </source>
</evidence>
<dbReference type="PANTHER" id="PTHR43284">
    <property type="entry name" value="ASPARAGINE SYNTHETASE (GLUTAMINE-HYDROLYZING)"/>
    <property type="match status" value="1"/>
</dbReference>
<comment type="pathway">
    <text evidence="1">Amino-acid biosynthesis; L-asparagine biosynthesis; L-asparagine from L-aspartate (L-Gln route): step 1/1.</text>
</comment>
<evidence type="ECO:0000256" key="5">
    <source>
        <dbReference type="ARBA" id="ARBA00022840"/>
    </source>
</evidence>
<proteinExistence type="inferred from homology"/>
<keyword evidence="9" id="KW-0436">Ligase</keyword>
<dbReference type="SUPFAM" id="SSF52402">
    <property type="entry name" value="Adenine nucleotide alpha hydrolases-like"/>
    <property type="match status" value="1"/>
</dbReference>
<keyword evidence="4" id="KW-0547">Nucleotide-binding</keyword>
<dbReference type="Proteomes" id="UP000646484">
    <property type="component" value="Unassembled WGS sequence"/>
</dbReference>
<dbReference type="InterPro" id="IPR051786">
    <property type="entry name" value="ASN_synthetase/amidase"/>
</dbReference>
<keyword evidence="6" id="KW-0315">Glutamine amidotransferase</keyword>
<reference evidence="9 10" key="1">
    <citation type="submission" date="2020-08" db="EMBL/GenBank/DDBJ databases">
        <title>Genome public.</title>
        <authorList>
            <person name="Liu C."/>
            <person name="Sun Q."/>
        </authorList>
    </citation>
    <scope>NUCLEOTIDE SEQUENCE [LARGE SCALE GENOMIC DNA]</scope>
    <source>
        <strain evidence="9 10">NSJ-56</strain>
    </source>
</reference>
<dbReference type="SUPFAM" id="SSF56235">
    <property type="entry name" value="N-terminal nucleophile aminohydrolases (Ntn hydrolases)"/>
    <property type="match status" value="1"/>
</dbReference>
<dbReference type="Pfam" id="PF00733">
    <property type="entry name" value="Asn_synthase"/>
    <property type="match status" value="1"/>
</dbReference>
<dbReference type="InterPro" id="IPR001962">
    <property type="entry name" value="Asn_synthase"/>
</dbReference>
<evidence type="ECO:0000313" key="10">
    <source>
        <dbReference type="Proteomes" id="UP000646484"/>
    </source>
</evidence>
<dbReference type="NCBIfam" id="TIGR01536">
    <property type="entry name" value="asn_synth_AEB"/>
    <property type="match status" value="1"/>
</dbReference>
<dbReference type="InterPro" id="IPR017932">
    <property type="entry name" value="GATase_2_dom"/>
</dbReference>
<name>A0ABR7CW34_9BACT</name>
<dbReference type="EMBL" id="JACOOH010000001">
    <property type="protein sequence ID" value="MBC5619886.1"/>
    <property type="molecule type" value="Genomic_DNA"/>
</dbReference>
<sequence length="642" mass="75849">MCGIAGIFERDKDNKELMSEMLTAIKHRGPDDQAVYVHRDFTLGHRRLSIIDVTTCGNQPIFNEDKTVCVIFNGEIYNYEEIREELKNKGHVFYTATDTEVLVHLYEEHGTGFFNKLNGIFAFALLDMKNERLILARDHFGVKPLHYFLKDGVLVFGSEQKSIILHPKYERQLNLKALHVHLNLRYTQGNETLFEGIKRIPPAHYAVFEKGLFTVKRYWQLSVDVDRSITEDEAKERMNALIKQAVKRQLVSDVPVGVYLSGGLDSSAIVQKMHELGVPEINTFTMGFNEPTDEFPDAQQIADYFHTNHHTLSLSMNPMQQMPQVIWHAEEPKINLLQGFNMSAFVHPTVKVVLGGLGGDELFAGYDIHKFVYPFNQWHRHMPRWMQRFGRWKSDFIFKLQNNSKSLRYDEYRRGVQMLLSIGDVERFYLILRNAWDYDMPFYKNIYSEKFLHQHQAELIPVHKEFDKIFNDVKNENALNQVLYTEFQSKMVNDYLLTDDRMSMAHSVEERVPFLDRELVDFGFSLPVELKIKNNQTKYLFREAMKPYLPPKIITKKKWGFTVNPYLQFKKDLKDTAEKILTKEYIEKQGIFNYEYIRYILDYPAHPKLRWHYNFIWIILGLAIWEQQFIYKRVEDNIEAYY</sequence>
<dbReference type="InterPro" id="IPR033738">
    <property type="entry name" value="AsnB_N"/>
</dbReference>
<dbReference type="CDD" id="cd00712">
    <property type="entry name" value="AsnB"/>
    <property type="match status" value="1"/>
</dbReference>
<dbReference type="GO" id="GO:0004066">
    <property type="term" value="F:asparagine synthase (glutamine-hydrolyzing) activity"/>
    <property type="evidence" value="ECO:0007669"/>
    <property type="project" value="UniProtKB-EC"/>
</dbReference>
<dbReference type="InterPro" id="IPR029055">
    <property type="entry name" value="Ntn_hydrolases_N"/>
</dbReference>
<accession>A0ABR7CW34</accession>
<dbReference type="CDD" id="cd01991">
    <property type="entry name" value="Asn_synthase_B_C"/>
    <property type="match status" value="1"/>
</dbReference>
<dbReference type="InterPro" id="IPR014729">
    <property type="entry name" value="Rossmann-like_a/b/a_fold"/>
</dbReference>
<dbReference type="PIRSF" id="PIRSF001589">
    <property type="entry name" value="Asn_synthetase_glu-h"/>
    <property type="match status" value="1"/>
</dbReference>
<dbReference type="InterPro" id="IPR006426">
    <property type="entry name" value="Asn_synth_AEB"/>
</dbReference>
<evidence type="ECO:0000256" key="6">
    <source>
        <dbReference type="ARBA" id="ARBA00022962"/>
    </source>
</evidence>
<evidence type="ECO:0000256" key="4">
    <source>
        <dbReference type="ARBA" id="ARBA00022741"/>
    </source>
</evidence>
<keyword evidence="5" id="KW-0067">ATP-binding</keyword>
<gene>
    <name evidence="9" type="primary">asnB</name>
    <name evidence="9" type="ORF">H8S64_02115</name>
</gene>
<evidence type="ECO:0000256" key="2">
    <source>
        <dbReference type="ARBA" id="ARBA00005752"/>
    </source>
</evidence>
<evidence type="ECO:0000256" key="1">
    <source>
        <dbReference type="ARBA" id="ARBA00005187"/>
    </source>
</evidence>